<accession>A0ABP9V234</accession>
<evidence type="ECO:0000256" key="4">
    <source>
        <dbReference type="ARBA" id="ARBA00022993"/>
    </source>
</evidence>
<comment type="catalytic activity">
    <reaction evidence="5">
        <text>3'-dephospho-CoA + ATP = ADP + CoA + H(+)</text>
        <dbReference type="Rhea" id="RHEA:18245"/>
        <dbReference type="ChEBI" id="CHEBI:15378"/>
        <dbReference type="ChEBI" id="CHEBI:30616"/>
        <dbReference type="ChEBI" id="CHEBI:57287"/>
        <dbReference type="ChEBI" id="CHEBI:57328"/>
        <dbReference type="ChEBI" id="CHEBI:456216"/>
        <dbReference type="EC" id="2.7.1.24"/>
    </reaction>
</comment>
<sequence length="197" mass="22030">MKKLGLTGGIATGKSTACEYFTQAGAVVFDCDACVWELYQRREVLDKVKALFGEGAVTEEGELNRPWMRKVVFGDERKKQKLQDLIHPMVRKECLARMVDAEHTSSASLFIADVPLLFEGGFDFGQDANLVVAVSRKTQVQRLIMRSGFDDATVHAILEAQLPISHKVKCADVVLWNEGPKSVLKSQIERFIEDLRS</sequence>
<dbReference type="CDD" id="cd02022">
    <property type="entry name" value="DPCK"/>
    <property type="match status" value="1"/>
</dbReference>
<comment type="pathway">
    <text evidence="5">Cofactor biosynthesis; coenzyme A biosynthesis; CoA from (R)-pantothenate: step 5/5.</text>
</comment>
<dbReference type="InterPro" id="IPR001977">
    <property type="entry name" value="Depp_CoAkinase"/>
</dbReference>
<keyword evidence="5" id="KW-0808">Transferase</keyword>
<comment type="caution">
    <text evidence="7">The sequence shown here is derived from an EMBL/GenBank/DDBJ whole genome shotgun (WGS) entry which is preliminary data.</text>
</comment>
<dbReference type="PANTHER" id="PTHR10695">
    <property type="entry name" value="DEPHOSPHO-COA KINASE-RELATED"/>
    <property type="match status" value="1"/>
</dbReference>
<keyword evidence="3 5" id="KW-0067">ATP-binding</keyword>
<evidence type="ECO:0000256" key="1">
    <source>
        <dbReference type="ARBA" id="ARBA00009018"/>
    </source>
</evidence>
<evidence type="ECO:0000256" key="5">
    <source>
        <dbReference type="HAMAP-Rule" id="MF_00376"/>
    </source>
</evidence>
<evidence type="ECO:0000256" key="2">
    <source>
        <dbReference type="ARBA" id="ARBA00022741"/>
    </source>
</evidence>
<dbReference type="Proteomes" id="UP001424741">
    <property type="component" value="Unassembled WGS sequence"/>
</dbReference>
<dbReference type="SUPFAM" id="SSF52540">
    <property type="entry name" value="P-loop containing nucleoside triphosphate hydrolases"/>
    <property type="match status" value="1"/>
</dbReference>
<gene>
    <name evidence="5 7" type="primary">coaE</name>
    <name evidence="7" type="ORF">Rhal01_01828</name>
</gene>
<evidence type="ECO:0000313" key="7">
    <source>
        <dbReference type="EMBL" id="GAA5495649.1"/>
    </source>
</evidence>
<comment type="subcellular location">
    <subcellularLocation>
        <location evidence="5">Cytoplasm</location>
    </subcellularLocation>
</comment>
<keyword evidence="4 5" id="KW-0173">Coenzyme A biosynthesis</keyword>
<keyword evidence="8" id="KW-1185">Reference proteome</keyword>
<keyword evidence="2 5" id="KW-0547">Nucleotide-binding</keyword>
<evidence type="ECO:0000256" key="3">
    <source>
        <dbReference type="ARBA" id="ARBA00022840"/>
    </source>
</evidence>
<feature type="binding site" evidence="5">
    <location>
        <begin position="11"/>
        <end position="16"/>
    </location>
    <ligand>
        <name>ATP</name>
        <dbReference type="ChEBI" id="CHEBI:30616"/>
    </ligand>
</feature>
<organism evidence="7 8">
    <name type="scientific">Rubritalea halochordaticola</name>
    <dbReference type="NCBI Taxonomy" id="714537"/>
    <lineage>
        <taxon>Bacteria</taxon>
        <taxon>Pseudomonadati</taxon>
        <taxon>Verrucomicrobiota</taxon>
        <taxon>Verrucomicrobiia</taxon>
        <taxon>Verrucomicrobiales</taxon>
        <taxon>Rubritaleaceae</taxon>
        <taxon>Rubritalea</taxon>
    </lineage>
</organism>
<protein>
    <recommendedName>
        <fullName evidence="5 6">Dephospho-CoA kinase</fullName>
        <ecNumber evidence="5 6">2.7.1.24</ecNumber>
    </recommendedName>
    <alternativeName>
        <fullName evidence="5">Dephosphocoenzyme A kinase</fullName>
    </alternativeName>
</protein>
<dbReference type="RefSeq" id="WP_346188410.1">
    <property type="nucleotide sequence ID" value="NZ_BAABRL010000005.1"/>
</dbReference>
<evidence type="ECO:0000313" key="8">
    <source>
        <dbReference type="Proteomes" id="UP001424741"/>
    </source>
</evidence>
<dbReference type="InterPro" id="IPR027417">
    <property type="entry name" value="P-loop_NTPase"/>
</dbReference>
<keyword evidence="5 7" id="KW-0418">Kinase</keyword>
<name>A0ABP9V234_9BACT</name>
<reference evidence="7 8" key="1">
    <citation type="submission" date="2024-02" db="EMBL/GenBank/DDBJ databases">
        <title>Rubritalea halochordaticola NBRC 107102.</title>
        <authorList>
            <person name="Ichikawa N."/>
            <person name="Katano-Makiyama Y."/>
            <person name="Hidaka K."/>
        </authorList>
    </citation>
    <scope>NUCLEOTIDE SEQUENCE [LARGE SCALE GENOMIC DNA]</scope>
    <source>
        <strain evidence="7 8">NBRC 107102</strain>
    </source>
</reference>
<dbReference type="PANTHER" id="PTHR10695:SF46">
    <property type="entry name" value="BIFUNCTIONAL COENZYME A SYNTHASE-RELATED"/>
    <property type="match status" value="1"/>
</dbReference>
<dbReference type="EC" id="2.7.1.24" evidence="5 6"/>
<comment type="similarity">
    <text evidence="1 5">Belongs to the CoaE family.</text>
</comment>
<dbReference type="Gene3D" id="3.40.50.300">
    <property type="entry name" value="P-loop containing nucleotide triphosphate hydrolases"/>
    <property type="match status" value="1"/>
</dbReference>
<dbReference type="EMBL" id="BAABRL010000005">
    <property type="protein sequence ID" value="GAA5495649.1"/>
    <property type="molecule type" value="Genomic_DNA"/>
</dbReference>
<evidence type="ECO:0000256" key="6">
    <source>
        <dbReference type="NCBIfam" id="TIGR00152"/>
    </source>
</evidence>
<proteinExistence type="inferred from homology"/>
<dbReference type="PROSITE" id="PS51219">
    <property type="entry name" value="DPCK"/>
    <property type="match status" value="1"/>
</dbReference>
<dbReference type="NCBIfam" id="TIGR00152">
    <property type="entry name" value="dephospho-CoA kinase"/>
    <property type="match status" value="1"/>
</dbReference>
<keyword evidence="5" id="KW-0963">Cytoplasm</keyword>
<dbReference type="Pfam" id="PF01121">
    <property type="entry name" value="CoaE"/>
    <property type="match status" value="1"/>
</dbReference>
<comment type="function">
    <text evidence="5">Catalyzes the phosphorylation of the 3'-hydroxyl group of dephosphocoenzyme A to form coenzyme A.</text>
</comment>
<dbReference type="HAMAP" id="MF_00376">
    <property type="entry name" value="Dephospho_CoA_kinase"/>
    <property type="match status" value="1"/>
</dbReference>
<dbReference type="GO" id="GO:0016301">
    <property type="term" value="F:kinase activity"/>
    <property type="evidence" value="ECO:0007669"/>
    <property type="project" value="UniProtKB-KW"/>
</dbReference>